<evidence type="ECO:0000313" key="2">
    <source>
        <dbReference type="EMBL" id="CBJ92552.1"/>
    </source>
</evidence>
<reference evidence="2 3" key="1">
    <citation type="journal article" date="2011" name="PLoS ONE">
        <title>The entomopathogenic bacterial endosymbionts xenorhabdus and photorhabdus: convergent lifestyles from divergent genomes.</title>
        <authorList>
            <person name="Chaston J.M."/>
            <person name="Suen G."/>
            <person name="Tucker S.L."/>
            <person name="Andersen A.W."/>
            <person name="Bhasin A."/>
            <person name="Bode E."/>
            <person name="Bode H.B."/>
            <person name="Brachmann A.O."/>
            <person name="Cowles C.E."/>
            <person name="Cowles K.N."/>
            <person name="Darby C."/>
            <person name="de Leon L."/>
            <person name="Drace K."/>
            <person name="Du Z."/>
            <person name="Givaudan A."/>
            <person name="Herbert Tran E.E."/>
            <person name="Jewell K.A."/>
            <person name="Knack J.J."/>
            <person name="Krasomil-Osterfeld K.C."/>
            <person name="Kukor R."/>
            <person name="Lanois A."/>
            <person name="Latreille P."/>
            <person name="Leimgruber N.K."/>
            <person name="Lipke C.M."/>
            <person name="Liu R."/>
            <person name="Lu X."/>
            <person name="Martens E.C."/>
            <person name="Marri P.R."/>
            <person name="Medigue C."/>
            <person name="Menard M.L."/>
            <person name="Miller N.M."/>
            <person name="Morales-Soto N."/>
            <person name="Norton S."/>
            <person name="Ogier J.C."/>
            <person name="Orchard S.S."/>
            <person name="Park D."/>
            <person name="Park Y."/>
            <person name="Qurollo B.A."/>
            <person name="Sugar D.R."/>
            <person name="Richards G.R."/>
            <person name="Rouy Z."/>
            <person name="Slominski B."/>
            <person name="Slominski K."/>
            <person name="Snyder H."/>
            <person name="Tjaden B.C."/>
            <person name="van der Hoeven R."/>
            <person name="Welch R.D."/>
            <person name="Wheeler C."/>
            <person name="Xiang B."/>
            <person name="Barbazuk B."/>
            <person name="Gaudriault S."/>
            <person name="Goodner B."/>
            <person name="Slater S.C."/>
            <person name="Forst S."/>
            <person name="Goldman B.S."/>
            <person name="Goodrich-Blair H."/>
        </authorList>
    </citation>
    <scope>NUCLEOTIDE SEQUENCE [LARGE SCALE GENOMIC DNA]</scope>
    <source>
        <strain evidence="3">ATCC 19061 / DSM 3370 / CCUG 14189 / LMG 1036 / NCIMB 9965 / AN6</strain>
    </source>
</reference>
<dbReference type="STRING" id="406817.XNC1_4530"/>
<keyword evidence="1" id="KW-0812">Transmembrane</keyword>
<proteinExistence type="predicted"/>
<keyword evidence="1" id="KW-1133">Transmembrane helix</keyword>
<keyword evidence="3" id="KW-1185">Reference proteome</keyword>
<dbReference type="Proteomes" id="UP000008075">
    <property type="component" value="Chromosome"/>
</dbReference>
<evidence type="ECO:0000313" key="3">
    <source>
        <dbReference type="Proteomes" id="UP000008075"/>
    </source>
</evidence>
<dbReference type="HOGENOM" id="CLU_2541797_0_0_6"/>
<gene>
    <name evidence="2" type="ordered locus">XNC1_4530</name>
</gene>
<protein>
    <submittedName>
        <fullName evidence="2">Uncharacterized protein</fullName>
    </submittedName>
</protein>
<dbReference type="EMBL" id="FN667742">
    <property type="protein sequence ID" value="CBJ92552.1"/>
    <property type="molecule type" value="Genomic_DNA"/>
</dbReference>
<accession>D3VF95</accession>
<dbReference type="KEGG" id="xne:XNC1_4530"/>
<organism evidence="2 3">
    <name type="scientific">Xenorhabdus nematophila (strain ATCC 19061 / DSM 3370 / CCUG 14189 / LMG 1036 / NCIMB 9965 / AN6)</name>
    <dbReference type="NCBI Taxonomy" id="406817"/>
    <lineage>
        <taxon>Bacteria</taxon>
        <taxon>Pseudomonadati</taxon>
        <taxon>Pseudomonadota</taxon>
        <taxon>Gammaproteobacteria</taxon>
        <taxon>Enterobacterales</taxon>
        <taxon>Morganellaceae</taxon>
        <taxon>Xenorhabdus</taxon>
    </lineage>
</organism>
<dbReference type="GeneID" id="94018808"/>
<dbReference type="RefSeq" id="WP_013185706.1">
    <property type="nucleotide sequence ID" value="NC_014228.1"/>
</dbReference>
<evidence type="ECO:0000256" key="1">
    <source>
        <dbReference type="SAM" id="Phobius"/>
    </source>
</evidence>
<sequence length="83" mass="9582">MSDYIDFAIYGHRLEFSRCPYNLFRLLFNAEEMKTRNFGIGTPLVFLTVAVTLVNTLLYLFCGSVENDKNGDSMFNFNDSSYI</sequence>
<dbReference type="AlphaFoldDB" id="D3VF95"/>
<feature type="transmembrane region" description="Helical" evidence="1">
    <location>
        <begin position="38"/>
        <end position="61"/>
    </location>
</feature>
<name>D3VF95_XENNA</name>
<keyword evidence="1" id="KW-0472">Membrane</keyword>